<feature type="transmembrane region" description="Helical" evidence="6">
    <location>
        <begin position="12"/>
        <end position="28"/>
    </location>
</feature>
<reference evidence="8" key="2">
    <citation type="submission" date="2021-08" db="EMBL/GenBank/DDBJ databases">
        <authorList>
            <person name="Eriksson T."/>
        </authorList>
    </citation>
    <scope>NUCLEOTIDE SEQUENCE</scope>
    <source>
        <strain evidence="8">Stoneville</strain>
        <tissue evidence="8">Whole head</tissue>
    </source>
</reference>
<keyword evidence="4 6" id="KW-0472">Membrane</keyword>
<dbReference type="SMART" id="SM00225">
    <property type="entry name" value="BTB"/>
    <property type="match status" value="1"/>
</dbReference>
<dbReference type="GO" id="GO:0022008">
    <property type="term" value="P:neurogenesis"/>
    <property type="evidence" value="ECO:0007669"/>
    <property type="project" value="TreeGrafter"/>
</dbReference>
<feature type="transmembrane region" description="Helical" evidence="6">
    <location>
        <begin position="76"/>
        <end position="100"/>
    </location>
</feature>
<dbReference type="GO" id="GO:0000932">
    <property type="term" value="C:P-body"/>
    <property type="evidence" value="ECO:0007669"/>
    <property type="project" value="TreeGrafter"/>
</dbReference>
<dbReference type="SUPFAM" id="SSF48652">
    <property type="entry name" value="Tetraspanin"/>
    <property type="match status" value="1"/>
</dbReference>
<keyword evidence="3 6" id="KW-1133">Transmembrane helix</keyword>
<dbReference type="GO" id="GO:0005829">
    <property type="term" value="C:cytosol"/>
    <property type="evidence" value="ECO:0007669"/>
    <property type="project" value="TreeGrafter"/>
</dbReference>
<evidence type="ECO:0000256" key="4">
    <source>
        <dbReference type="ARBA" id="ARBA00023136"/>
    </source>
</evidence>
<dbReference type="InterPro" id="IPR018499">
    <property type="entry name" value="Tetraspanin/Peripherin"/>
</dbReference>
<organism evidence="8 9">
    <name type="scientific">Tenebrio molitor</name>
    <name type="common">Yellow mealworm beetle</name>
    <dbReference type="NCBI Taxonomy" id="7067"/>
    <lineage>
        <taxon>Eukaryota</taxon>
        <taxon>Metazoa</taxon>
        <taxon>Ecdysozoa</taxon>
        <taxon>Arthropoda</taxon>
        <taxon>Hexapoda</taxon>
        <taxon>Insecta</taxon>
        <taxon>Pterygota</taxon>
        <taxon>Neoptera</taxon>
        <taxon>Endopterygota</taxon>
        <taxon>Coleoptera</taxon>
        <taxon>Polyphaga</taxon>
        <taxon>Cucujiformia</taxon>
        <taxon>Tenebrionidae</taxon>
        <taxon>Tenebrio</taxon>
    </lineage>
</organism>
<proteinExistence type="predicted"/>
<dbReference type="FunFam" id="3.30.710.10:FF:000169">
    <property type="entry name" value="BTB/POZ domain-containing protein 2"/>
    <property type="match status" value="1"/>
</dbReference>
<dbReference type="InterPro" id="IPR011333">
    <property type="entry name" value="SKP1/BTB/POZ_sf"/>
</dbReference>
<dbReference type="Pfam" id="PF00335">
    <property type="entry name" value="Tetraspanin"/>
    <property type="match status" value="1"/>
</dbReference>
<name>A0A8J6H9A5_TENMO</name>
<dbReference type="Pfam" id="PF07707">
    <property type="entry name" value="BACK"/>
    <property type="match status" value="1"/>
</dbReference>
<accession>A0A8J6H9A5</accession>
<dbReference type="SUPFAM" id="SSF54695">
    <property type="entry name" value="POZ domain"/>
    <property type="match status" value="1"/>
</dbReference>
<gene>
    <name evidence="8" type="ORF">GEV33_012177</name>
</gene>
<dbReference type="Proteomes" id="UP000719412">
    <property type="component" value="Unassembled WGS sequence"/>
</dbReference>
<dbReference type="Gene3D" id="1.10.1450.10">
    <property type="entry name" value="Tetraspanin"/>
    <property type="match status" value="1"/>
</dbReference>
<evidence type="ECO:0000256" key="2">
    <source>
        <dbReference type="ARBA" id="ARBA00022692"/>
    </source>
</evidence>
<protein>
    <recommendedName>
        <fullName evidence="7">BTB domain-containing protein</fullName>
    </recommendedName>
</protein>
<dbReference type="EMBL" id="JABDTM020027383">
    <property type="protein sequence ID" value="KAH0810614.1"/>
    <property type="molecule type" value="Genomic_DNA"/>
</dbReference>
<dbReference type="PROSITE" id="PS50097">
    <property type="entry name" value="BTB"/>
    <property type="match status" value="1"/>
</dbReference>
<dbReference type="Gene3D" id="1.25.40.420">
    <property type="match status" value="1"/>
</dbReference>
<dbReference type="InterPro" id="IPR008952">
    <property type="entry name" value="Tetraspanin_EC2_sf"/>
</dbReference>
<evidence type="ECO:0000313" key="9">
    <source>
        <dbReference type="Proteomes" id="UP000719412"/>
    </source>
</evidence>
<dbReference type="SMART" id="SM00875">
    <property type="entry name" value="BACK"/>
    <property type="match status" value="1"/>
</dbReference>
<evidence type="ECO:0000256" key="3">
    <source>
        <dbReference type="ARBA" id="ARBA00022989"/>
    </source>
</evidence>
<comment type="subcellular location">
    <subcellularLocation>
        <location evidence="1">Membrane</location>
        <topology evidence="1">Multi-pass membrane protein</topology>
    </subcellularLocation>
</comment>
<feature type="transmembrane region" description="Helical" evidence="6">
    <location>
        <begin position="48"/>
        <end position="69"/>
    </location>
</feature>
<dbReference type="PRINTS" id="PR00259">
    <property type="entry name" value="TMFOUR"/>
</dbReference>
<evidence type="ECO:0000313" key="8">
    <source>
        <dbReference type="EMBL" id="KAH0810614.1"/>
    </source>
</evidence>
<feature type="compositionally biased region" description="Polar residues" evidence="5">
    <location>
        <begin position="416"/>
        <end position="427"/>
    </location>
</feature>
<dbReference type="InterPro" id="IPR038648">
    <property type="entry name" value="PHR_sf"/>
</dbReference>
<feature type="domain" description="BTB" evidence="7">
    <location>
        <begin position="223"/>
        <end position="292"/>
    </location>
</feature>
<evidence type="ECO:0000256" key="1">
    <source>
        <dbReference type="ARBA" id="ARBA00004141"/>
    </source>
</evidence>
<dbReference type="InterPro" id="IPR011705">
    <property type="entry name" value="BACK"/>
</dbReference>
<keyword evidence="2 6" id="KW-0812">Transmembrane</keyword>
<evidence type="ECO:0000259" key="7">
    <source>
        <dbReference type="PROSITE" id="PS50097"/>
    </source>
</evidence>
<dbReference type="AlphaFoldDB" id="A0A8J6H9A5"/>
<feature type="region of interest" description="Disordered" evidence="5">
    <location>
        <begin position="405"/>
        <end position="427"/>
    </location>
</feature>
<evidence type="ECO:0000256" key="5">
    <source>
        <dbReference type="SAM" id="MobiDB-lite"/>
    </source>
</evidence>
<dbReference type="PANTHER" id="PTHR45774:SF3">
    <property type="entry name" value="BTB (POZ) DOMAIN-CONTAINING 2B-RELATED"/>
    <property type="match status" value="1"/>
</dbReference>
<dbReference type="GO" id="GO:0016020">
    <property type="term" value="C:membrane"/>
    <property type="evidence" value="ECO:0007669"/>
    <property type="project" value="UniProtKB-SubCell"/>
</dbReference>
<dbReference type="Gene3D" id="3.30.710.10">
    <property type="entry name" value="Potassium Channel Kv1.1, Chain A"/>
    <property type="match status" value="1"/>
</dbReference>
<reference evidence="8" key="1">
    <citation type="journal article" date="2020" name="J Insects Food Feed">
        <title>The yellow mealworm (Tenebrio molitor) genome: a resource for the emerging insects as food and feed industry.</title>
        <authorList>
            <person name="Eriksson T."/>
            <person name="Andere A."/>
            <person name="Kelstrup H."/>
            <person name="Emery V."/>
            <person name="Picard C."/>
        </authorList>
    </citation>
    <scope>NUCLEOTIDE SEQUENCE</scope>
    <source>
        <strain evidence="8">Stoneville</strain>
        <tissue evidence="8">Whole head</tissue>
    </source>
</reference>
<dbReference type="Pfam" id="PF00651">
    <property type="entry name" value="BTB"/>
    <property type="match status" value="1"/>
</dbReference>
<dbReference type="PANTHER" id="PTHR45774">
    <property type="entry name" value="BTB/POZ DOMAIN-CONTAINING"/>
    <property type="match status" value="1"/>
</dbReference>
<sequence length="711" mass="79303">MQNGDVRLNGGQFFKISGIAILAIGIWMEVELYKYMEMSTEFSGTAPYVLIGTGSLIILIGSLACCCTVKGQPVLLYVYGAFLAIVFVLELGAGLSIFAYRTKLTEGFDKGLSQAMVNYRNNTGHLANDFDVMQETLHCCGNHGYEDWLNLTPSYPIPPSCCIKEDCNPDVPEQIYTEGCYNKVIEFLNGPKMSAPPPPCDWQITRKLVKERGQYLLETGMWSDCRFIVGTEPNQQVLEGHKLFLAMSSPVFEAMFFGGMAEKDPIAILDVQPDAFKALLEYIYTDKINLTSFDQACELCYGAKKYMLPHLVEECTKYLWSDLYPKNACRAYEFAKLFEEPILMEKCMLIICNQTQEVLSESSFDDVELSTILTVFDQEELNITSELELFSAISRYAQRHNQSSGAKVPRLDGIGNPSTEASNNTNHPTVRDAIMKIRFLTLTPQQFAEVPASCNLLSESEKFAILMNICSTSASIPMPAGFSTSRVIRRRKPSRNDSIFMGGASSMDTSRTSMIRFSLSANEGGNEAPKKLYCCRQLLRITECMNTSVLDCAVTFTCDRNVCVYGIQVPTQIPAVEEERQATFSYPELLYAHLLDADGSRLTYTHFTSRVVFRSLIEISFNRPIYIQRNKVYKVGVVLNKIGRYPIGTYPSQSTCNGVVFTFSQGQSGDSVRDGLVRGIIFSIPSSNHNSINNPGMSGIPGDHNKMSNII</sequence>
<evidence type="ECO:0000256" key="6">
    <source>
        <dbReference type="SAM" id="Phobius"/>
    </source>
</evidence>
<keyword evidence="9" id="KW-1185">Reference proteome</keyword>
<dbReference type="Gene3D" id="2.60.120.820">
    <property type="entry name" value="PHR domain"/>
    <property type="match status" value="1"/>
</dbReference>
<comment type="caution">
    <text evidence="8">The sequence shown here is derived from an EMBL/GenBank/DDBJ whole genome shotgun (WGS) entry which is preliminary data.</text>
</comment>
<dbReference type="InterPro" id="IPR000210">
    <property type="entry name" value="BTB/POZ_dom"/>
</dbReference>